<dbReference type="Proteomes" id="UP000654075">
    <property type="component" value="Unassembled WGS sequence"/>
</dbReference>
<protein>
    <submittedName>
        <fullName evidence="2">Uncharacterized protein</fullName>
    </submittedName>
</protein>
<feature type="transmembrane region" description="Helical" evidence="1">
    <location>
        <begin position="23"/>
        <end position="45"/>
    </location>
</feature>
<dbReference type="AlphaFoldDB" id="A0A813D4C9"/>
<keyword evidence="3" id="KW-1185">Reference proteome</keyword>
<keyword evidence="1" id="KW-0812">Transmembrane</keyword>
<feature type="transmembrane region" description="Helical" evidence="1">
    <location>
        <begin position="92"/>
        <end position="111"/>
    </location>
</feature>
<reference evidence="2" key="1">
    <citation type="submission" date="2021-02" db="EMBL/GenBank/DDBJ databases">
        <authorList>
            <person name="Dougan E. K."/>
            <person name="Rhodes N."/>
            <person name="Thang M."/>
            <person name="Chan C."/>
        </authorList>
    </citation>
    <scope>NUCLEOTIDE SEQUENCE</scope>
</reference>
<dbReference type="EMBL" id="CAJNNV010000135">
    <property type="protein sequence ID" value="CAE8581560.1"/>
    <property type="molecule type" value="Genomic_DNA"/>
</dbReference>
<gene>
    <name evidence="2" type="ORF">PGLA1383_LOCUS585</name>
</gene>
<keyword evidence="1" id="KW-0472">Membrane</keyword>
<feature type="non-terminal residue" evidence="2">
    <location>
        <position position="1"/>
    </location>
</feature>
<evidence type="ECO:0000256" key="1">
    <source>
        <dbReference type="SAM" id="Phobius"/>
    </source>
</evidence>
<accession>A0A813D4C9</accession>
<evidence type="ECO:0000313" key="2">
    <source>
        <dbReference type="EMBL" id="CAE8581560.1"/>
    </source>
</evidence>
<name>A0A813D4C9_POLGL</name>
<proteinExistence type="predicted"/>
<sequence length="144" mass="16375">IGMNIYNQAYGLGFHRKDRMDSFILFANTAVTMINTFLNLAITAFTVTSGKTREPISHLLLSSKNVERLGVEHDLAERIYQMMMPGSFFTGYFMLIVMGGMVPFVVNSLLMKIIYVWRCFPEFVLQILKVFLPFAPASLTVYPS</sequence>
<organism evidence="2 3">
    <name type="scientific">Polarella glacialis</name>
    <name type="common">Dinoflagellate</name>
    <dbReference type="NCBI Taxonomy" id="89957"/>
    <lineage>
        <taxon>Eukaryota</taxon>
        <taxon>Sar</taxon>
        <taxon>Alveolata</taxon>
        <taxon>Dinophyceae</taxon>
        <taxon>Suessiales</taxon>
        <taxon>Suessiaceae</taxon>
        <taxon>Polarella</taxon>
    </lineage>
</organism>
<evidence type="ECO:0000313" key="3">
    <source>
        <dbReference type="Proteomes" id="UP000654075"/>
    </source>
</evidence>
<keyword evidence="1" id="KW-1133">Transmembrane helix</keyword>
<feature type="non-terminal residue" evidence="2">
    <location>
        <position position="144"/>
    </location>
</feature>
<comment type="caution">
    <text evidence="2">The sequence shown here is derived from an EMBL/GenBank/DDBJ whole genome shotgun (WGS) entry which is preliminary data.</text>
</comment>